<gene>
    <name evidence="1" type="ORF">FS320_19080</name>
</gene>
<dbReference type="InterPro" id="IPR047114">
    <property type="entry name" value="YciF"/>
</dbReference>
<dbReference type="RefSeq" id="WP_162003101.1">
    <property type="nucleotide sequence ID" value="NZ_VOSJ01000081.1"/>
</dbReference>
<organism evidence="1 2">
    <name type="scientific">Microvirga tunisiensis</name>
    <dbReference type="NCBI Taxonomy" id="2108360"/>
    <lineage>
        <taxon>Bacteria</taxon>
        <taxon>Pseudomonadati</taxon>
        <taxon>Pseudomonadota</taxon>
        <taxon>Alphaproteobacteria</taxon>
        <taxon>Hyphomicrobiales</taxon>
        <taxon>Methylobacteriaceae</taxon>
        <taxon>Microvirga</taxon>
    </lineage>
</organism>
<dbReference type="CDD" id="cd07909">
    <property type="entry name" value="YciF"/>
    <property type="match status" value="1"/>
</dbReference>
<dbReference type="EMBL" id="VOSK01000079">
    <property type="protein sequence ID" value="MPR27250.1"/>
    <property type="molecule type" value="Genomic_DNA"/>
</dbReference>
<dbReference type="InterPro" id="IPR009078">
    <property type="entry name" value="Ferritin-like_SF"/>
</dbReference>
<dbReference type="PANTHER" id="PTHR30565">
    <property type="entry name" value="PROTEIN YCIF"/>
    <property type="match status" value="1"/>
</dbReference>
<dbReference type="Proteomes" id="UP000403266">
    <property type="component" value="Unassembled WGS sequence"/>
</dbReference>
<sequence>MGWWGLPVGRSPSRRSRKTLVDLFLDALKDVYHAEKQVLRALPKLAKAAESDQVRQALEKHRDETEVQIERLEQVFEMLEKPARGKTCEAVQGLVEESKDLMQDFKDSEALDAALIAAQQSVEHYEISRYGTLRTWAGQLGMKRAVKLLEQTLQEEKKTDELLTQLAEAAVNLKAA</sequence>
<protein>
    <submittedName>
        <fullName evidence="1">Ferritin-like domain-containing protein</fullName>
    </submittedName>
</protein>
<evidence type="ECO:0000313" key="1">
    <source>
        <dbReference type="EMBL" id="MPR27250.1"/>
    </source>
</evidence>
<reference evidence="1 2" key="1">
    <citation type="journal article" date="2019" name="Syst. Appl. Microbiol.">
        <title>Microvirga tunisiensis sp. nov., a root nodule symbiotic bacterium isolated from Lupinus micranthus and L. luteus grown in Northern Tunisia.</title>
        <authorList>
            <person name="Msaddak A."/>
            <person name="Rejili M."/>
            <person name="Duran D."/>
            <person name="Mars M."/>
            <person name="Palacios J.M."/>
            <person name="Ruiz-Argueso T."/>
            <person name="Rey L."/>
            <person name="Imperial J."/>
        </authorList>
    </citation>
    <scope>NUCLEOTIDE SEQUENCE [LARGE SCALE GENOMIC DNA]</scope>
    <source>
        <strain evidence="1 2">Lmie10</strain>
    </source>
</reference>
<proteinExistence type="predicted"/>
<dbReference type="AlphaFoldDB" id="A0A5N7MKT3"/>
<accession>A0A5N7MKT3</accession>
<dbReference type="Pfam" id="PF05974">
    <property type="entry name" value="DUF892"/>
    <property type="match status" value="1"/>
</dbReference>
<dbReference type="InterPro" id="IPR010287">
    <property type="entry name" value="DUF892_YciF-like"/>
</dbReference>
<dbReference type="InterPro" id="IPR012347">
    <property type="entry name" value="Ferritin-like"/>
</dbReference>
<name>A0A5N7MKT3_9HYPH</name>
<dbReference type="PANTHER" id="PTHR30565:SF9">
    <property type="entry name" value="PROTEIN YCIF"/>
    <property type="match status" value="1"/>
</dbReference>
<comment type="caution">
    <text evidence="1">The sequence shown here is derived from an EMBL/GenBank/DDBJ whole genome shotgun (WGS) entry which is preliminary data.</text>
</comment>
<evidence type="ECO:0000313" key="2">
    <source>
        <dbReference type="Proteomes" id="UP000403266"/>
    </source>
</evidence>
<keyword evidence="2" id="KW-1185">Reference proteome</keyword>
<dbReference type="SUPFAM" id="SSF47240">
    <property type="entry name" value="Ferritin-like"/>
    <property type="match status" value="1"/>
</dbReference>
<dbReference type="Gene3D" id="1.20.1260.10">
    <property type="match status" value="1"/>
</dbReference>